<evidence type="ECO:0000313" key="7">
    <source>
        <dbReference type="EMBL" id="KAA5477331.1"/>
    </source>
</evidence>
<keyword evidence="3 9" id="KW-0808">Transferase</keyword>
<dbReference type="InterPro" id="IPR050834">
    <property type="entry name" value="Glycosyltransf_2"/>
</dbReference>
<evidence type="ECO:0000313" key="10">
    <source>
        <dbReference type="Proteomes" id="UP000284205"/>
    </source>
</evidence>
<evidence type="ECO:0000313" key="9">
    <source>
        <dbReference type="EMBL" id="RGR71699.1"/>
    </source>
</evidence>
<dbReference type="PANTHER" id="PTHR43685">
    <property type="entry name" value="GLYCOSYLTRANSFERASE"/>
    <property type="match status" value="1"/>
</dbReference>
<reference evidence="11 12" key="2">
    <citation type="journal article" date="2019" name="Nat. Med.">
        <title>A library of human gut bacterial isolates paired with longitudinal multiomics data enables mechanistic microbiome research.</title>
        <authorList>
            <person name="Poyet M."/>
            <person name="Groussin M."/>
            <person name="Gibbons S.M."/>
            <person name="Avila-Pacheco J."/>
            <person name="Jiang X."/>
            <person name="Kearney S.M."/>
            <person name="Perrotta A.R."/>
            <person name="Berdy B."/>
            <person name="Zhao S."/>
            <person name="Lieberman T.D."/>
            <person name="Swanson P.K."/>
            <person name="Smith M."/>
            <person name="Roesemann S."/>
            <person name="Alexander J.E."/>
            <person name="Rich S.A."/>
            <person name="Livny J."/>
            <person name="Vlamakis H."/>
            <person name="Clish C."/>
            <person name="Bullock K."/>
            <person name="Deik A."/>
            <person name="Scott J."/>
            <person name="Pierce K.A."/>
            <person name="Xavier R.J."/>
            <person name="Alm E.J."/>
        </authorList>
    </citation>
    <scope>NUCLEOTIDE SEQUENCE [LARGE SCALE GENOMIC DNA]</scope>
    <source>
        <strain evidence="8 11">BIOML-A19</strain>
        <strain evidence="7 12">BIOML-A25</strain>
        <strain evidence="6 13">BIOML-A31</strain>
    </source>
</reference>
<dbReference type="EMBL" id="VVYJ01000005">
    <property type="protein sequence ID" value="KAA5477331.1"/>
    <property type="molecule type" value="Genomic_DNA"/>
</dbReference>
<dbReference type="EMBL" id="VVYD01000009">
    <property type="protein sequence ID" value="KAA5498453.1"/>
    <property type="molecule type" value="Genomic_DNA"/>
</dbReference>
<evidence type="ECO:0000256" key="1">
    <source>
        <dbReference type="ARBA" id="ARBA00006739"/>
    </source>
</evidence>
<feature type="transmembrane region" description="Helical" evidence="4">
    <location>
        <begin position="241"/>
        <end position="264"/>
    </location>
</feature>
<dbReference type="KEGG" id="bcac:CGC64_13095"/>
<dbReference type="PANTHER" id="PTHR43685:SF5">
    <property type="entry name" value="GLYCOSYLTRANSFERASE EPSE-RELATED"/>
    <property type="match status" value="1"/>
</dbReference>
<comment type="similarity">
    <text evidence="1">Belongs to the glycosyltransferase 2 family.</text>
</comment>
<feature type="domain" description="Glycosyltransferase 2-like" evidence="5">
    <location>
        <begin position="8"/>
        <end position="145"/>
    </location>
</feature>
<proteinExistence type="inferred from homology"/>
<dbReference type="Gene3D" id="3.90.550.10">
    <property type="entry name" value="Spore Coat Polysaccharide Biosynthesis Protein SpsA, Chain A"/>
    <property type="match status" value="1"/>
</dbReference>
<dbReference type="Proteomes" id="UP000368418">
    <property type="component" value="Unassembled WGS sequence"/>
</dbReference>
<dbReference type="Proteomes" id="UP000284205">
    <property type="component" value="Unassembled WGS sequence"/>
</dbReference>
<keyword evidence="2" id="KW-0328">Glycosyltransferase</keyword>
<keyword evidence="4" id="KW-1133">Transmembrane helix</keyword>
<keyword evidence="4" id="KW-0472">Membrane</keyword>
<sequence length="273" mass="31898">MQKVAVTLPVYKNDKVPYIHLSFDSILNQTYKNIHLYVGVDGPVGEDLEKCLKEYEQNDKVTVCWFPENRGLAIVLNDLLDVCFKADYNIIARMDADDISMLERIEKQVAYLESHQDIDVVGGAIEEIDENSESREKTITYPETHDGCYKFFARRNPHAHPAVTFRKRFFEKAECKYRPEYRQNQDTMLWVDGMKAGTRHANLKDVVLQFRFTDSLFKKRRNGWAFAKKQFNDRLMINKTLGYGMGANVFGFLMFCMLVSPPWVKKIAYKVFR</sequence>
<evidence type="ECO:0000259" key="5">
    <source>
        <dbReference type="Pfam" id="PF00535"/>
    </source>
</evidence>
<evidence type="ECO:0000313" key="6">
    <source>
        <dbReference type="EMBL" id="KAA5466441.1"/>
    </source>
</evidence>
<dbReference type="EMBL" id="QRUO01000008">
    <property type="protein sequence ID" value="RGR71699.1"/>
    <property type="molecule type" value="Genomic_DNA"/>
</dbReference>
<name>A0A412FUE5_9BACE</name>
<evidence type="ECO:0000313" key="11">
    <source>
        <dbReference type="Proteomes" id="UP000368418"/>
    </source>
</evidence>
<protein>
    <submittedName>
        <fullName evidence="9">Glycosyltransferase</fullName>
    </submittedName>
</protein>
<evidence type="ECO:0000313" key="8">
    <source>
        <dbReference type="EMBL" id="KAA5498453.1"/>
    </source>
</evidence>
<dbReference type="Pfam" id="PF00535">
    <property type="entry name" value="Glycos_transf_2"/>
    <property type="match status" value="1"/>
</dbReference>
<organism evidence="9 10">
    <name type="scientific">Bacteroides caccae</name>
    <dbReference type="NCBI Taxonomy" id="47678"/>
    <lineage>
        <taxon>Bacteria</taxon>
        <taxon>Pseudomonadati</taxon>
        <taxon>Bacteroidota</taxon>
        <taxon>Bacteroidia</taxon>
        <taxon>Bacteroidales</taxon>
        <taxon>Bacteroidaceae</taxon>
        <taxon>Bacteroides</taxon>
    </lineage>
</organism>
<dbReference type="SUPFAM" id="SSF53448">
    <property type="entry name" value="Nucleotide-diphospho-sugar transferases"/>
    <property type="match status" value="1"/>
</dbReference>
<dbReference type="InterPro" id="IPR029044">
    <property type="entry name" value="Nucleotide-diphossugar_trans"/>
</dbReference>
<evidence type="ECO:0000313" key="12">
    <source>
        <dbReference type="Proteomes" id="UP000427825"/>
    </source>
</evidence>
<dbReference type="Proteomes" id="UP000427825">
    <property type="component" value="Unassembled WGS sequence"/>
</dbReference>
<keyword evidence="4" id="KW-0812">Transmembrane</keyword>
<evidence type="ECO:0000313" key="13">
    <source>
        <dbReference type="Proteomes" id="UP000475905"/>
    </source>
</evidence>
<dbReference type="InterPro" id="IPR001173">
    <property type="entry name" value="Glyco_trans_2-like"/>
</dbReference>
<reference evidence="9 10" key="1">
    <citation type="submission" date="2018-08" db="EMBL/GenBank/DDBJ databases">
        <title>A genome reference for cultivated species of the human gut microbiota.</title>
        <authorList>
            <person name="Zou Y."/>
            <person name="Xue W."/>
            <person name="Luo G."/>
        </authorList>
    </citation>
    <scope>NUCLEOTIDE SEQUENCE [LARGE SCALE GENOMIC DNA]</scope>
    <source>
        <strain evidence="9 10">AF24-29LB</strain>
    </source>
</reference>
<dbReference type="AlphaFoldDB" id="A0A412FUE5"/>
<accession>A0A412FUE5</accession>
<dbReference type="Proteomes" id="UP000475905">
    <property type="component" value="Unassembled WGS sequence"/>
</dbReference>
<dbReference type="EMBL" id="VVYP01000001">
    <property type="protein sequence ID" value="KAA5466441.1"/>
    <property type="molecule type" value="Genomic_DNA"/>
</dbReference>
<gene>
    <name evidence="9" type="ORF">DWY26_09940</name>
    <name evidence="8" type="ORF">F2Y31_10930</name>
    <name evidence="6" type="ORF">F2Y36_00865</name>
    <name evidence="7" type="ORF">F2Y39_11275</name>
</gene>
<dbReference type="RefSeq" id="WP_005675970.1">
    <property type="nucleotide sequence ID" value="NZ_CACRTB010000035.1"/>
</dbReference>
<evidence type="ECO:0000256" key="3">
    <source>
        <dbReference type="ARBA" id="ARBA00022679"/>
    </source>
</evidence>
<evidence type="ECO:0000256" key="2">
    <source>
        <dbReference type="ARBA" id="ARBA00022676"/>
    </source>
</evidence>
<comment type="caution">
    <text evidence="9">The sequence shown here is derived from an EMBL/GenBank/DDBJ whole genome shotgun (WGS) entry which is preliminary data.</text>
</comment>
<dbReference type="GO" id="GO:0016757">
    <property type="term" value="F:glycosyltransferase activity"/>
    <property type="evidence" value="ECO:0007669"/>
    <property type="project" value="UniProtKB-KW"/>
</dbReference>
<evidence type="ECO:0000256" key="4">
    <source>
        <dbReference type="SAM" id="Phobius"/>
    </source>
</evidence>